<dbReference type="PROSITE" id="PS51007">
    <property type="entry name" value="CYTC"/>
    <property type="match status" value="1"/>
</dbReference>
<dbReference type="InterPro" id="IPR009056">
    <property type="entry name" value="Cyt_c-like_dom"/>
</dbReference>
<proteinExistence type="predicted"/>
<keyword evidence="1 4" id="KW-0349">Heme</keyword>
<evidence type="ECO:0000256" key="4">
    <source>
        <dbReference type="PROSITE-ProRule" id="PRU00433"/>
    </source>
</evidence>
<dbReference type="GO" id="GO:0046872">
    <property type="term" value="F:metal ion binding"/>
    <property type="evidence" value="ECO:0007669"/>
    <property type="project" value="UniProtKB-KW"/>
</dbReference>
<gene>
    <name evidence="7" type="ORF">HMH01_07970</name>
</gene>
<name>A0A849L2C8_9RHOB</name>
<evidence type="ECO:0000256" key="5">
    <source>
        <dbReference type="SAM" id="SignalP"/>
    </source>
</evidence>
<sequence length="267" mass="28133">MLARFKMGLLGLVFSLSAGVAAAQQKSFTLVVAPELSGSGLLDYMLPRFALKTGIRPQVVVRDADGAESGEDVLLVARSDIAGAADTARVFDDAEGRAYHLTLTGQAGEGAAHGASFAEWLRSDVGQKTVAAYAPDGAALFTATAGQVETVEQIVYPGDPARGAELSQLHCGRCHVVDPAKRYGSLGSTPSFGALKAMADWDYRFQAFYALNPHPSFTLIDGVTPDFDETRPPPIVPVRLTLDELDHILAFVAGMAAADLGAPVQSR</sequence>
<feature type="domain" description="Cytochrome c" evidence="6">
    <location>
        <begin position="158"/>
        <end position="256"/>
    </location>
</feature>
<evidence type="ECO:0000313" key="7">
    <source>
        <dbReference type="EMBL" id="NNU80377.1"/>
    </source>
</evidence>
<dbReference type="AlphaFoldDB" id="A0A849L2C8"/>
<evidence type="ECO:0000259" key="6">
    <source>
        <dbReference type="PROSITE" id="PS51007"/>
    </source>
</evidence>
<feature type="chain" id="PRO_5032272010" description="Cytochrome c domain-containing protein" evidence="5">
    <location>
        <begin position="24"/>
        <end position="267"/>
    </location>
</feature>
<feature type="signal peptide" evidence="5">
    <location>
        <begin position="1"/>
        <end position="23"/>
    </location>
</feature>
<dbReference type="SUPFAM" id="SSF46626">
    <property type="entry name" value="Cytochrome c"/>
    <property type="match status" value="1"/>
</dbReference>
<evidence type="ECO:0000313" key="8">
    <source>
        <dbReference type="Proteomes" id="UP000572377"/>
    </source>
</evidence>
<accession>A0A849L2C8</accession>
<reference evidence="7 8" key="1">
    <citation type="submission" date="2020-05" db="EMBL/GenBank/DDBJ databases">
        <title>Gimesia benthica sp. nov., a novel planctomycete isolated from a deep-sea water sample of the Northwest Indian Ocean.</title>
        <authorList>
            <person name="Wang J."/>
            <person name="Ruan C."/>
            <person name="Song L."/>
            <person name="Zhu Y."/>
            <person name="Li A."/>
            <person name="Zheng X."/>
            <person name="Wang L."/>
            <person name="Lu Z."/>
            <person name="Huang Y."/>
            <person name="Du W."/>
            <person name="Zhou Y."/>
            <person name="Huang L."/>
            <person name="Dai X."/>
        </authorList>
    </citation>
    <scope>NUCLEOTIDE SEQUENCE [LARGE SCALE GENOMIC DNA]</scope>
    <source>
        <strain evidence="7 8">YYQ-30</strain>
    </source>
</reference>
<dbReference type="Proteomes" id="UP000572377">
    <property type="component" value="Unassembled WGS sequence"/>
</dbReference>
<keyword evidence="3 4" id="KW-0408">Iron</keyword>
<organism evidence="7 8">
    <name type="scientific">Halovulum dunhuangense</name>
    <dbReference type="NCBI Taxonomy" id="1505036"/>
    <lineage>
        <taxon>Bacteria</taxon>
        <taxon>Pseudomonadati</taxon>
        <taxon>Pseudomonadota</taxon>
        <taxon>Alphaproteobacteria</taxon>
        <taxon>Rhodobacterales</taxon>
        <taxon>Paracoccaceae</taxon>
        <taxon>Halovulum</taxon>
    </lineage>
</organism>
<dbReference type="Gene3D" id="3.40.190.10">
    <property type="entry name" value="Periplasmic binding protein-like II"/>
    <property type="match status" value="1"/>
</dbReference>
<evidence type="ECO:0000256" key="1">
    <source>
        <dbReference type="ARBA" id="ARBA00022617"/>
    </source>
</evidence>
<keyword evidence="5" id="KW-0732">Signal</keyword>
<keyword evidence="8" id="KW-1185">Reference proteome</keyword>
<keyword evidence="2 4" id="KW-0479">Metal-binding</keyword>
<dbReference type="EMBL" id="JABFBC010000001">
    <property type="protein sequence ID" value="NNU80377.1"/>
    <property type="molecule type" value="Genomic_DNA"/>
</dbReference>
<evidence type="ECO:0000256" key="2">
    <source>
        <dbReference type="ARBA" id="ARBA00022723"/>
    </source>
</evidence>
<evidence type="ECO:0000256" key="3">
    <source>
        <dbReference type="ARBA" id="ARBA00023004"/>
    </source>
</evidence>
<dbReference type="GO" id="GO:0009055">
    <property type="term" value="F:electron transfer activity"/>
    <property type="evidence" value="ECO:0007669"/>
    <property type="project" value="InterPro"/>
</dbReference>
<protein>
    <recommendedName>
        <fullName evidence="6">Cytochrome c domain-containing protein</fullName>
    </recommendedName>
</protein>
<dbReference type="RefSeq" id="WP_171324092.1">
    <property type="nucleotide sequence ID" value="NZ_JABFBC010000001.1"/>
</dbReference>
<dbReference type="GO" id="GO:0020037">
    <property type="term" value="F:heme binding"/>
    <property type="evidence" value="ECO:0007669"/>
    <property type="project" value="InterPro"/>
</dbReference>
<dbReference type="InterPro" id="IPR036909">
    <property type="entry name" value="Cyt_c-like_dom_sf"/>
</dbReference>
<comment type="caution">
    <text evidence="7">The sequence shown here is derived from an EMBL/GenBank/DDBJ whole genome shotgun (WGS) entry which is preliminary data.</text>
</comment>